<keyword evidence="1" id="KW-0812">Transmembrane</keyword>
<keyword evidence="1" id="KW-0472">Membrane</keyword>
<keyword evidence="1" id="KW-1133">Transmembrane helix</keyword>
<proteinExistence type="predicted"/>
<reference evidence="3" key="1">
    <citation type="submission" date="2016-10" db="EMBL/GenBank/DDBJ databases">
        <authorList>
            <person name="Varghese N."/>
            <person name="Submissions S."/>
        </authorList>
    </citation>
    <scope>NUCLEOTIDE SEQUENCE [LARGE SCALE GENOMIC DNA]</scope>
    <source>
        <strain evidence="3">DSM 45789</strain>
    </source>
</reference>
<keyword evidence="3" id="KW-1185">Reference proteome</keyword>
<name>A0A1I6U0C0_9BACL</name>
<dbReference type="RefSeq" id="WP_176392105.1">
    <property type="nucleotide sequence ID" value="NZ_FPAA01000012.1"/>
</dbReference>
<sequence length="276" mass="30943">MNKSLIKCWLMILCILVGWGWEPVIALALDNQSPSLWTKQSLHIRDWVQEGTPSSYLKARSQMKELAIGFSQADLSTLDVSVQGIRALSNCLVTMEEELNRVMPQQGDANRAAIQLTLAFDAVSHSNQPMWVQYEAVFKKDIAKVKGALKNNKREAVAASLKELIAHVELVMPALEVSRQPGTVQKVKSVLQFFRSEMKKKGAWNTHRLSEPLKQWENMLTPLIHGPEEEVVAVGLTNFPPVIPAAILMGTVIALVLGYVGWRNYRGSYQRVRGRI</sequence>
<evidence type="ECO:0000313" key="2">
    <source>
        <dbReference type="EMBL" id="SFS94737.1"/>
    </source>
</evidence>
<dbReference type="Proteomes" id="UP000198660">
    <property type="component" value="Unassembled WGS sequence"/>
</dbReference>
<evidence type="ECO:0000313" key="3">
    <source>
        <dbReference type="Proteomes" id="UP000198660"/>
    </source>
</evidence>
<dbReference type="EMBL" id="FPAA01000012">
    <property type="protein sequence ID" value="SFS94737.1"/>
    <property type="molecule type" value="Genomic_DNA"/>
</dbReference>
<feature type="transmembrane region" description="Helical" evidence="1">
    <location>
        <begin position="242"/>
        <end position="262"/>
    </location>
</feature>
<dbReference type="AlphaFoldDB" id="A0A1I6U0C0"/>
<dbReference type="InterPro" id="IPR014231">
    <property type="entry name" value="Spore_YpjB"/>
</dbReference>
<organism evidence="2 3">
    <name type="scientific">Marininema halotolerans</name>
    <dbReference type="NCBI Taxonomy" id="1155944"/>
    <lineage>
        <taxon>Bacteria</taxon>
        <taxon>Bacillati</taxon>
        <taxon>Bacillota</taxon>
        <taxon>Bacilli</taxon>
        <taxon>Bacillales</taxon>
        <taxon>Thermoactinomycetaceae</taxon>
        <taxon>Marininema</taxon>
    </lineage>
</organism>
<dbReference type="Pfam" id="PF09577">
    <property type="entry name" value="Spore_YpjB"/>
    <property type="match status" value="1"/>
</dbReference>
<protein>
    <submittedName>
        <fullName evidence="2">Sporulation protein YpjB</fullName>
    </submittedName>
</protein>
<evidence type="ECO:0000256" key="1">
    <source>
        <dbReference type="SAM" id="Phobius"/>
    </source>
</evidence>
<accession>A0A1I6U0C0</accession>
<gene>
    <name evidence="2" type="ORF">SAMN05444972_11261</name>
</gene>